<dbReference type="NCBIfam" id="TIGR01484">
    <property type="entry name" value="HAD-SF-IIB"/>
    <property type="match status" value="1"/>
</dbReference>
<accession>A0A7C8KSJ6</accession>
<dbReference type="PANTHER" id="PTHR10000">
    <property type="entry name" value="PHOSPHOSERINE PHOSPHATASE"/>
    <property type="match status" value="1"/>
</dbReference>
<dbReference type="SFLD" id="SFLDS00003">
    <property type="entry name" value="Haloacid_Dehalogenase"/>
    <property type="match status" value="1"/>
</dbReference>
<dbReference type="Pfam" id="PF08282">
    <property type="entry name" value="Hydrolase_3"/>
    <property type="match status" value="1"/>
</dbReference>
<dbReference type="Gene3D" id="3.40.50.1000">
    <property type="entry name" value="HAD superfamily/HAD-like"/>
    <property type="match status" value="1"/>
</dbReference>
<evidence type="ECO:0000313" key="2">
    <source>
        <dbReference type="Proteomes" id="UP000480246"/>
    </source>
</evidence>
<dbReference type="InterPro" id="IPR036412">
    <property type="entry name" value="HAD-like_sf"/>
</dbReference>
<dbReference type="NCBIfam" id="TIGR00099">
    <property type="entry name" value="Cof-subfamily"/>
    <property type="match status" value="1"/>
</dbReference>
<dbReference type="CDD" id="cd07516">
    <property type="entry name" value="HAD_Pase"/>
    <property type="match status" value="1"/>
</dbReference>
<dbReference type="GO" id="GO:0000287">
    <property type="term" value="F:magnesium ion binding"/>
    <property type="evidence" value="ECO:0007669"/>
    <property type="project" value="TreeGrafter"/>
</dbReference>
<comment type="caution">
    <text evidence="1">The sequence shown here is derived from an EMBL/GenBank/DDBJ whole genome shotgun (WGS) entry which is preliminary data.</text>
</comment>
<proteinExistence type="predicted"/>
<dbReference type="RefSeq" id="WP_153402581.1">
    <property type="nucleotide sequence ID" value="NZ_ML762428.1"/>
</dbReference>
<dbReference type="PROSITE" id="PS01229">
    <property type="entry name" value="COF_2"/>
    <property type="match status" value="1"/>
</dbReference>
<dbReference type="PANTHER" id="PTHR10000:SF55">
    <property type="entry name" value="5-AMINO-6-(5-PHOSPHO-D-RIBITYLAMINO)URACIL PHOSPHATASE YCSE"/>
    <property type="match status" value="1"/>
</dbReference>
<reference evidence="1 2" key="1">
    <citation type="submission" date="2019-10" db="EMBL/GenBank/DDBJ databases">
        <title>Gracilibacillus sp. nov. isolated from rice seeds.</title>
        <authorList>
            <person name="He S."/>
        </authorList>
    </citation>
    <scope>NUCLEOTIDE SEQUENCE [LARGE SCALE GENOMIC DNA]</scope>
    <source>
        <strain evidence="1 2">TD8</strain>
    </source>
</reference>
<protein>
    <submittedName>
        <fullName evidence="1">HAD family phosphatase</fullName>
    </submittedName>
</protein>
<dbReference type="InterPro" id="IPR000150">
    <property type="entry name" value="Cof"/>
</dbReference>
<gene>
    <name evidence="1" type="ORF">F9U64_08535</name>
</gene>
<dbReference type="GO" id="GO:0016791">
    <property type="term" value="F:phosphatase activity"/>
    <property type="evidence" value="ECO:0007669"/>
    <property type="project" value="TreeGrafter"/>
</dbReference>
<dbReference type="SUPFAM" id="SSF56784">
    <property type="entry name" value="HAD-like"/>
    <property type="match status" value="1"/>
</dbReference>
<name>A0A7C8KSJ6_9BACI</name>
<dbReference type="EMBL" id="WEID01000039">
    <property type="protein sequence ID" value="KAB8137650.1"/>
    <property type="molecule type" value="Genomic_DNA"/>
</dbReference>
<dbReference type="Gene3D" id="3.30.1240.10">
    <property type="match status" value="1"/>
</dbReference>
<sequence>MSFMPKALCLDMDGTLLNNHNQITDRTFEMIQKIREKGIKVFIVTGRSLEEVKLIVPETTKLDGIVTANGMITNTNEELLLEHELPTTIVDKVIESARANQIYYEVHPNNGQRITLEQDKTYMTELIQDPKPLEVGINEWMDREIAVKDNYIDWVKELPRKKYSKMYCFSTSQEKMEQWIKQLDELKMEEDFTTSSSSFHNVEVMVSGVNKATGIKALLDFYNIQPEDTMAIGDSNNDLPMMRYVGYPVGMKNGTDQIKELVKEVTSYTNNEEGVYHFLADYFA</sequence>
<evidence type="ECO:0000313" key="1">
    <source>
        <dbReference type="EMBL" id="KAB8137650.1"/>
    </source>
</evidence>
<dbReference type="AlphaFoldDB" id="A0A7C8KSJ6"/>
<dbReference type="GO" id="GO:0005829">
    <property type="term" value="C:cytosol"/>
    <property type="evidence" value="ECO:0007669"/>
    <property type="project" value="TreeGrafter"/>
</dbReference>
<dbReference type="OrthoDB" id="9810101at2"/>
<dbReference type="InterPro" id="IPR023214">
    <property type="entry name" value="HAD_sf"/>
</dbReference>
<organism evidence="1 2">
    <name type="scientific">Gracilibacillus oryzae</name>
    <dbReference type="NCBI Taxonomy" id="1672701"/>
    <lineage>
        <taxon>Bacteria</taxon>
        <taxon>Bacillati</taxon>
        <taxon>Bacillota</taxon>
        <taxon>Bacilli</taxon>
        <taxon>Bacillales</taxon>
        <taxon>Bacillaceae</taxon>
        <taxon>Gracilibacillus</taxon>
    </lineage>
</organism>
<dbReference type="Proteomes" id="UP000480246">
    <property type="component" value="Unassembled WGS sequence"/>
</dbReference>
<dbReference type="InterPro" id="IPR006379">
    <property type="entry name" value="HAD-SF_hydro_IIB"/>
</dbReference>
<keyword evidence="2" id="KW-1185">Reference proteome</keyword>
<dbReference type="SFLD" id="SFLDG01140">
    <property type="entry name" value="C2.B:_Phosphomannomutase_and_P"/>
    <property type="match status" value="1"/>
</dbReference>
<dbReference type="PROSITE" id="PS01228">
    <property type="entry name" value="COF_1"/>
    <property type="match status" value="1"/>
</dbReference>